<evidence type="ECO:0000259" key="4">
    <source>
        <dbReference type="PROSITE" id="PS50987"/>
    </source>
</evidence>
<evidence type="ECO:0000313" key="5">
    <source>
        <dbReference type="EMBL" id="RNL63860.1"/>
    </source>
</evidence>
<comment type="caution">
    <text evidence="5">The sequence shown here is derived from an EMBL/GenBank/DDBJ whole genome shotgun (WGS) entry which is preliminary data.</text>
</comment>
<dbReference type="PRINTS" id="PR00778">
    <property type="entry name" value="HTHARSR"/>
</dbReference>
<dbReference type="Proteomes" id="UP000273807">
    <property type="component" value="Unassembled WGS sequence"/>
</dbReference>
<dbReference type="PROSITE" id="PS50987">
    <property type="entry name" value="HTH_ARSR_2"/>
    <property type="match status" value="1"/>
</dbReference>
<keyword evidence="3" id="KW-0804">Transcription</keyword>
<dbReference type="PANTHER" id="PTHR33154:SF33">
    <property type="entry name" value="TRANSCRIPTIONAL REPRESSOR SDPR"/>
    <property type="match status" value="1"/>
</dbReference>
<reference evidence="5 6" key="1">
    <citation type="submission" date="2018-10" db="EMBL/GenBank/DDBJ databases">
        <title>Genome sequencing of Arthrobacter oryzae TNB02.</title>
        <authorList>
            <person name="Cho Y.-J."/>
            <person name="Cho A."/>
            <person name="Kim O.-S."/>
        </authorList>
    </citation>
    <scope>NUCLEOTIDE SEQUENCE [LARGE SCALE GENOMIC DNA]</scope>
    <source>
        <strain evidence="5 6">TNB02</strain>
    </source>
</reference>
<proteinExistence type="predicted"/>
<dbReference type="InterPro" id="IPR036390">
    <property type="entry name" value="WH_DNA-bd_sf"/>
</dbReference>
<evidence type="ECO:0000256" key="3">
    <source>
        <dbReference type="ARBA" id="ARBA00023163"/>
    </source>
</evidence>
<dbReference type="SMART" id="SM00418">
    <property type="entry name" value="HTH_ARSR"/>
    <property type="match status" value="1"/>
</dbReference>
<keyword evidence="6" id="KW-1185">Reference proteome</keyword>
<name>A0A3N0CK82_9MICC</name>
<sequence length="133" mass="14539">MRRGSGGVQPHRLLLNALVVTNVLRVLDVLEVAAEPNRRKLLHRLASGELAAGELAAGFSVSRSAISQHLLLLEKVGLVTARKQGRHRYYRLDPGGMGRLRQSVDRFWTDELGQLAADALSAAEQRKSPGVPQ</sequence>
<dbReference type="CDD" id="cd00090">
    <property type="entry name" value="HTH_ARSR"/>
    <property type="match status" value="1"/>
</dbReference>
<keyword evidence="1" id="KW-0805">Transcription regulation</keyword>
<dbReference type="OrthoDB" id="3628603at2"/>
<dbReference type="Gene3D" id="1.10.10.10">
    <property type="entry name" value="Winged helix-like DNA-binding domain superfamily/Winged helix DNA-binding domain"/>
    <property type="match status" value="1"/>
</dbReference>
<dbReference type="InterPro" id="IPR051081">
    <property type="entry name" value="HTH_MetalResp_TranReg"/>
</dbReference>
<dbReference type="NCBIfam" id="NF033788">
    <property type="entry name" value="HTH_metalloreg"/>
    <property type="match status" value="1"/>
</dbReference>
<dbReference type="EMBL" id="RBED01000001">
    <property type="protein sequence ID" value="RNL63860.1"/>
    <property type="molecule type" value="Genomic_DNA"/>
</dbReference>
<dbReference type="Pfam" id="PF01022">
    <property type="entry name" value="HTH_5"/>
    <property type="match status" value="1"/>
</dbReference>
<organism evidence="5 6">
    <name type="scientific">Arthrobacter oryzae</name>
    <dbReference type="NCBI Taxonomy" id="409290"/>
    <lineage>
        <taxon>Bacteria</taxon>
        <taxon>Bacillati</taxon>
        <taxon>Actinomycetota</taxon>
        <taxon>Actinomycetes</taxon>
        <taxon>Micrococcales</taxon>
        <taxon>Micrococcaceae</taxon>
        <taxon>Arthrobacter</taxon>
    </lineage>
</organism>
<evidence type="ECO:0000256" key="1">
    <source>
        <dbReference type="ARBA" id="ARBA00023015"/>
    </source>
</evidence>
<protein>
    <submittedName>
        <fullName evidence="5">Transcriptional regulator</fullName>
    </submittedName>
</protein>
<dbReference type="GO" id="GO:0003677">
    <property type="term" value="F:DNA binding"/>
    <property type="evidence" value="ECO:0007669"/>
    <property type="project" value="UniProtKB-KW"/>
</dbReference>
<dbReference type="InterPro" id="IPR036388">
    <property type="entry name" value="WH-like_DNA-bd_sf"/>
</dbReference>
<keyword evidence="2" id="KW-0238">DNA-binding</keyword>
<dbReference type="PANTHER" id="PTHR33154">
    <property type="entry name" value="TRANSCRIPTIONAL REGULATOR, ARSR FAMILY"/>
    <property type="match status" value="1"/>
</dbReference>
<dbReference type="InterPro" id="IPR011991">
    <property type="entry name" value="ArsR-like_HTH"/>
</dbReference>
<dbReference type="AlphaFoldDB" id="A0A3N0CK82"/>
<dbReference type="GO" id="GO:0003700">
    <property type="term" value="F:DNA-binding transcription factor activity"/>
    <property type="evidence" value="ECO:0007669"/>
    <property type="project" value="InterPro"/>
</dbReference>
<accession>A0A3N0CK82</accession>
<evidence type="ECO:0000256" key="2">
    <source>
        <dbReference type="ARBA" id="ARBA00023125"/>
    </source>
</evidence>
<dbReference type="SUPFAM" id="SSF46785">
    <property type="entry name" value="Winged helix' DNA-binding domain"/>
    <property type="match status" value="1"/>
</dbReference>
<dbReference type="InterPro" id="IPR001845">
    <property type="entry name" value="HTH_ArsR_DNA-bd_dom"/>
</dbReference>
<gene>
    <name evidence="5" type="ORF">D7003_00295</name>
</gene>
<evidence type="ECO:0000313" key="6">
    <source>
        <dbReference type="Proteomes" id="UP000273807"/>
    </source>
</evidence>
<feature type="domain" description="HTH arsR-type" evidence="4">
    <location>
        <begin position="18"/>
        <end position="112"/>
    </location>
</feature>